<dbReference type="InterPro" id="IPR036826">
    <property type="entry name" value="Cyt_f_lg_dom_sf"/>
</dbReference>
<protein>
    <recommendedName>
        <fullName evidence="7">Cytochrome f large domain-containing protein</fullName>
    </recommendedName>
</protein>
<dbReference type="InParanoid" id="A0A804U5Q5"/>
<name>A0A804U5Q5_MUSAM</name>
<sequence length="72" mass="8186">MISSQSSRPNQINILIIGPVPGQKYSEFVFTIIYPEPATEERQVWVIYIYIIMWNRGMGSISPDGSKSHNTV</sequence>
<proteinExistence type="predicted"/>
<dbReference type="InterPro" id="IPR024094">
    <property type="entry name" value="Cyt_f_lg_dom"/>
</dbReference>
<comment type="subcellular location">
    <subcellularLocation>
        <location evidence="1">Membrane</location>
    </subcellularLocation>
</comment>
<dbReference type="Gramene" id="mito3_t00260.1">
    <property type="protein sequence ID" value="mito3_p00260.1"/>
    <property type="gene ID" value="mito3_g00260"/>
</dbReference>
<dbReference type="GO" id="GO:0005506">
    <property type="term" value="F:iron ion binding"/>
    <property type="evidence" value="ECO:0007669"/>
    <property type="project" value="InterPro"/>
</dbReference>
<evidence type="ECO:0000256" key="6">
    <source>
        <dbReference type="ARBA" id="ARBA00023136"/>
    </source>
</evidence>
<dbReference type="InterPro" id="IPR002325">
    <property type="entry name" value="Cyt_f"/>
</dbReference>
<evidence type="ECO:0000256" key="1">
    <source>
        <dbReference type="ARBA" id="ARBA00004370"/>
    </source>
</evidence>
<evidence type="ECO:0000256" key="4">
    <source>
        <dbReference type="ARBA" id="ARBA00022989"/>
    </source>
</evidence>
<reference evidence="8" key="1">
    <citation type="submission" date="2021-05" db="UniProtKB">
        <authorList>
            <consortium name="EnsemblPlants"/>
        </authorList>
    </citation>
    <scope>IDENTIFICATION</scope>
    <source>
        <strain evidence="8">subsp. malaccensis</strain>
    </source>
</reference>
<keyword evidence="6" id="KW-0472">Membrane</keyword>
<keyword evidence="9" id="KW-1185">Reference proteome</keyword>
<dbReference type="AlphaFoldDB" id="A0A804U5Q5"/>
<feature type="domain" description="Cytochrome f large" evidence="7">
    <location>
        <begin position="5"/>
        <end position="57"/>
    </location>
</feature>
<evidence type="ECO:0000313" key="8">
    <source>
        <dbReference type="EnsemblPlants" id="mito3_p00260.1"/>
    </source>
</evidence>
<evidence type="ECO:0000256" key="3">
    <source>
        <dbReference type="ARBA" id="ARBA00022692"/>
    </source>
</evidence>
<keyword evidence="5" id="KW-0793">Thylakoid</keyword>
<keyword evidence="3" id="KW-0812">Transmembrane</keyword>
<dbReference type="SUPFAM" id="SSF49441">
    <property type="entry name" value="Cytochrome f, large domain"/>
    <property type="match status" value="1"/>
</dbReference>
<dbReference type="PRINTS" id="PR00610">
    <property type="entry name" value="CYTOCHROMEF"/>
</dbReference>
<dbReference type="Pfam" id="PF16639">
    <property type="entry name" value="Apocytochr_F_N"/>
    <property type="match status" value="1"/>
</dbReference>
<evidence type="ECO:0000259" key="7">
    <source>
        <dbReference type="Pfam" id="PF16639"/>
    </source>
</evidence>
<dbReference type="EnsemblPlants" id="mito3_t00260.1">
    <property type="protein sequence ID" value="mito3_p00260.1"/>
    <property type="gene ID" value="mito3_g00260"/>
</dbReference>
<organism evidence="8 9">
    <name type="scientific">Musa acuminata subsp. malaccensis</name>
    <name type="common">Wild banana</name>
    <name type="synonym">Musa malaccensis</name>
    <dbReference type="NCBI Taxonomy" id="214687"/>
    <lineage>
        <taxon>Eukaryota</taxon>
        <taxon>Viridiplantae</taxon>
        <taxon>Streptophyta</taxon>
        <taxon>Embryophyta</taxon>
        <taxon>Tracheophyta</taxon>
        <taxon>Spermatophyta</taxon>
        <taxon>Magnoliopsida</taxon>
        <taxon>Liliopsida</taxon>
        <taxon>Zingiberales</taxon>
        <taxon>Musaceae</taxon>
        <taxon>Musa</taxon>
    </lineage>
</organism>
<keyword evidence="4" id="KW-1133">Transmembrane helix</keyword>
<dbReference type="GO" id="GO:0015979">
    <property type="term" value="P:photosynthesis"/>
    <property type="evidence" value="ECO:0007669"/>
    <property type="project" value="UniProtKB-KW"/>
</dbReference>
<evidence type="ECO:0000256" key="5">
    <source>
        <dbReference type="ARBA" id="ARBA00023078"/>
    </source>
</evidence>
<keyword evidence="2" id="KW-0602">Photosynthesis</keyword>
<dbReference type="PROSITE" id="PS51010">
    <property type="entry name" value="CYTF"/>
    <property type="match status" value="1"/>
</dbReference>
<dbReference type="PANTHER" id="PTHR33288:SF10">
    <property type="entry name" value="CYTOCHROME F"/>
    <property type="match status" value="1"/>
</dbReference>
<dbReference type="Proteomes" id="UP000012960">
    <property type="component" value="Unplaced"/>
</dbReference>
<evidence type="ECO:0000313" key="9">
    <source>
        <dbReference type="Proteomes" id="UP000012960"/>
    </source>
</evidence>
<dbReference type="GO" id="GO:0020037">
    <property type="term" value="F:heme binding"/>
    <property type="evidence" value="ECO:0007669"/>
    <property type="project" value="InterPro"/>
</dbReference>
<dbReference type="PANTHER" id="PTHR33288">
    <property type="match status" value="1"/>
</dbReference>
<dbReference type="Gene3D" id="2.60.40.830">
    <property type="entry name" value="Cytochrome f large domain"/>
    <property type="match status" value="1"/>
</dbReference>
<dbReference type="GO" id="GO:0042651">
    <property type="term" value="C:thylakoid membrane"/>
    <property type="evidence" value="ECO:0007669"/>
    <property type="project" value="InterPro"/>
</dbReference>
<accession>A0A804U5Q5</accession>
<evidence type="ECO:0000256" key="2">
    <source>
        <dbReference type="ARBA" id="ARBA00022531"/>
    </source>
</evidence>
<dbReference type="GO" id="GO:0009055">
    <property type="term" value="F:electron transfer activity"/>
    <property type="evidence" value="ECO:0007669"/>
    <property type="project" value="InterPro"/>
</dbReference>